<evidence type="ECO:0000256" key="18">
    <source>
        <dbReference type="SAM" id="MobiDB-lite"/>
    </source>
</evidence>
<accession>A0A5N4D0W2</accession>
<keyword evidence="10 22" id="KW-0675">Receptor</keyword>
<dbReference type="Pfam" id="PF08357">
    <property type="entry name" value="SEFIR"/>
    <property type="match status" value="1"/>
</dbReference>
<dbReference type="InterPro" id="IPR049883">
    <property type="entry name" value="NOTCH1_EGF-like"/>
</dbReference>
<dbReference type="InterPro" id="IPR009030">
    <property type="entry name" value="Growth_fac_rcpt_cys_sf"/>
</dbReference>
<dbReference type="Proteomes" id="UP000299084">
    <property type="component" value="Unassembled WGS sequence"/>
</dbReference>
<keyword evidence="3 17" id="KW-0245">EGF-like domain</keyword>
<dbReference type="InterPro" id="IPR013568">
    <property type="entry name" value="SEFIR_dom"/>
</dbReference>
<dbReference type="FunFam" id="3.40.50.11530:FF:000001">
    <property type="entry name" value="interleukin-17 receptor C isoform X1"/>
    <property type="match status" value="1"/>
</dbReference>
<evidence type="ECO:0000256" key="7">
    <source>
        <dbReference type="ARBA" id="ARBA00022989"/>
    </source>
</evidence>
<dbReference type="PROSITE" id="PS01186">
    <property type="entry name" value="EGF_2"/>
    <property type="match status" value="1"/>
</dbReference>
<feature type="transmembrane region" description="Helical" evidence="19">
    <location>
        <begin position="1254"/>
        <end position="1272"/>
    </location>
</feature>
<feature type="region of interest" description="Disordered" evidence="18">
    <location>
        <begin position="26"/>
        <end position="58"/>
    </location>
</feature>
<dbReference type="SMART" id="SM00181">
    <property type="entry name" value="EGF"/>
    <property type="match status" value="3"/>
</dbReference>
<dbReference type="InterPro" id="IPR002049">
    <property type="entry name" value="LE_dom"/>
</dbReference>
<dbReference type="InterPro" id="IPR001881">
    <property type="entry name" value="EGF-like_Ca-bd_dom"/>
</dbReference>
<evidence type="ECO:0000256" key="12">
    <source>
        <dbReference type="ARBA" id="ARBA00023198"/>
    </source>
</evidence>
<dbReference type="InterPro" id="IPR000742">
    <property type="entry name" value="EGF"/>
</dbReference>
<dbReference type="SUPFAM" id="SSF57184">
    <property type="entry name" value="Growth factor receptor domain"/>
    <property type="match status" value="1"/>
</dbReference>
<keyword evidence="5" id="KW-0732">Signal</keyword>
<dbReference type="PANTHER" id="PTHR15583:SF12">
    <property type="entry name" value="INTERLEUKIN-17 RECEPTOR C"/>
    <property type="match status" value="1"/>
</dbReference>
<evidence type="ECO:0000256" key="1">
    <source>
        <dbReference type="ARBA" id="ARBA00004251"/>
    </source>
</evidence>
<dbReference type="GO" id="GO:0005886">
    <property type="term" value="C:plasma membrane"/>
    <property type="evidence" value="ECO:0007669"/>
    <property type="project" value="UniProtKB-SubCell"/>
</dbReference>
<comment type="caution">
    <text evidence="17">Lacks conserved residue(s) required for the propagation of feature annotation.</text>
</comment>
<comment type="subunit">
    <text evidence="13">Homodimer; disulfide-linked. Heterodimer with IL17RA. Heterodimerization with IL17RA is independent of the cytoplasmic tail. Associates with non-glycosylated IL17RA constitutively. Binding of IL17A and IL17F induces association with glycosylated IL17RA. Forms complexes with 2:1 binding stoichiometry: two receptor chains for one interleukin molecule. IL17A homodimer preferentially drives the formation of IL17RA-IL17RC heterodimeric receptor complex, whereas IL17F homodimer forms predominantly complexes with IL17RC homodimer. IL17A-IL17F forms complexes with IL17RA-IL17RC, but with lower affinity when compared to IL17A homodimer. IL17RC chain cannot distinguish between IL17A and IL17F molecules, potentially enabling the formation of topologically distinct complexes. Interacts (through SEFIR domain and extended downstream region) with TRAF3IP2/ACT1 (phosphorylated).</text>
</comment>
<dbReference type="PROSITE" id="PS01187">
    <property type="entry name" value="EGF_CA"/>
    <property type="match status" value="2"/>
</dbReference>
<dbReference type="Gene3D" id="3.40.50.11530">
    <property type="match status" value="1"/>
</dbReference>
<dbReference type="InterPro" id="IPR039465">
    <property type="entry name" value="IL-17_rcpt-like"/>
</dbReference>
<evidence type="ECO:0000259" key="21">
    <source>
        <dbReference type="PROSITE" id="PS51534"/>
    </source>
</evidence>
<feature type="domain" description="EGF-like" evidence="20">
    <location>
        <begin position="1077"/>
        <end position="1116"/>
    </location>
</feature>
<keyword evidence="4 19" id="KW-0812">Transmembrane</keyword>
<feature type="transmembrane region" description="Helical" evidence="19">
    <location>
        <begin position="1278"/>
        <end position="1296"/>
    </location>
</feature>
<dbReference type="PROSITE" id="PS50026">
    <property type="entry name" value="EGF_3"/>
    <property type="match status" value="2"/>
</dbReference>
<evidence type="ECO:0000256" key="13">
    <source>
        <dbReference type="ARBA" id="ARBA00062086"/>
    </source>
</evidence>
<dbReference type="InterPro" id="IPR027841">
    <property type="entry name" value="IL-17_rcpt_C/E_N"/>
</dbReference>
<evidence type="ECO:0000256" key="17">
    <source>
        <dbReference type="PROSITE-ProRule" id="PRU00076"/>
    </source>
</evidence>
<dbReference type="PROSITE" id="PS51534">
    <property type="entry name" value="SEFIR"/>
    <property type="match status" value="1"/>
</dbReference>
<keyword evidence="12" id="KW-0395">Inflammatory response</keyword>
<dbReference type="GO" id="GO:0006954">
    <property type="term" value="P:inflammatory response"/>
    <property type="evidence" value="ECO:0007669"/>
    <property type="project" value="UniProtKB-KW"/>
</dbReference>
<dbReference type="CDD" id="cd00055">
    <property type="entry name" value="EGF_Lam"/>
    <property type="match status" value="1"/>
</dbReference>
<evidence type="ECO:0000256" key="10">
    <source>
        <dbReference type="ARBA" id="ARBA00023170"/>
    </source>
</evidence>
<evidence type="ECO:0000256" key="2">
    <source>
        <dbReference type="ARBA" id="ARBA00022475"/>
    </source>
</evidence>
<dbReference type="STRING" id="9838.ENSCDRP00005020242"/>
<name>A0A5N4D0W2_CAMDR</name>
<dbReference type="InterPro" id="IPR018097">
    <property type="entry name" value="EGF_Ca-bd_CS"/>
</dbReference>
<dbReference type="Gene3D" id="2.10.25.10">
    <property type="entry name" value="Laminin"/>
    <property type="match status" value="2"/>
</dbReference>
<evidence type="ECO:0000256" key="14">
    <source>
        <dbReference type="ARBA" id="ARBA00069307"/>
    </source>
</evidence>
<evidence type="ECO:0000256" key="15">
    <source>
        <dbReference type="ARBA" id="ARBA00078165"/>
    </source>
</evidence>
<dbReference type="GO" id="GO:0005509">
    <property type="term" value="F:calcium ion binding"/>
    <property type="evidence" value="ECO:0007669"/>
    <property type="project" value="InterPro"/>
</dbReference>
<dbReference type="CDD" id="cd00054">
    <property type="entry name" value="EGF_CA"/>
    <property type="match status" value="2"/>
</dbReference>
<evidence type="ECO:0000256" key="6">
    <source>
        <dbReference type="ARBA" id="ARBA00022737"/>
    </source>
</evidence>
<keyword evidence="11" id="KW-0325">Glycoprotein</keyword>
<evidence type="ECO:0000256" key="19">
    <source>
        <dbReference type="SAM" id="Phobius"/>
    </source>
</evidence>
<evidence type="ECO:0000256" key="3">
    <source>
        <dbReference type="ARBA" id="ARBA00022536"/>
    </source>
</evidence>
<evidence type="ECO:0000256" key="4">
    <source>
        <dbReference type="ARBA" id="ARBA00022692"/>
    </source>
</evidence>
<feature type="transmembrane region" description="Helical" evidence="19">
    <location>
        <begin position="280"/>
        <end position="300"/>
    </location>
</feature>
<keyword evidence="6" id="KW-0677">Repeat</keyword>
<dbReference type="EMBL" id="JWIN03000017">
    <property type="protein sequence ID" value="KAB1264677.1"/>
    <property type="molecule type" value="Genomic_DNA"/>
</dbReference>
<dbReference type="GO" id="GO:0030368">
    <property type="term" value="F:interleukin-17 receptor activity"/>
    <property type="evidence" value="ECO:0007669"/>
    <property type="project" value="InterPro"/>
</dbReference>
<evidence type="ECO:0000256" key="11">
    <source>
        <dbReference type="ARBA" id="ARBA00023180"/>
    </source>
</evidence>
<keyword evidence="8 19" id="KW-0472">Membrane</keyword>
<comment type="subcellular location">
    <subcellularLocation>
        <location evidence="1">Cell membrane</location>
        <topology evidence="1">Single-pass type I membrane protein</topology>
    </subcellularLocation>
</comment>
<evidence type="ECO:0000256" key="16">
    <source>
        <dbReference type="ARBA" id="ARBA00079879"/>
    </source>
</evidence>
<feature type="disulfide bond" evidence="17">
    <location>
        <begin position="1106"/>
        <end position="1115"/>
    </location>
</feature>
<dbReference type="Pfam" id="PF07645">
    <property type="entry name" value="EGF_CA"/>
    <property type="match status" value="2"/>
</dbReference>
<dbReference type="Pfam" id="PF15037">
    <property type="entry name" value="IL17_R_N"/>
    <property type="match status" value="2"/>
</dbReference>
<protein>
    <recommendedName>
        <fullName evidence="14">Interleukin-17 receptor C</fullName>
    </recommendedName>
    <alternativeName>
        <fullName evidence="16">Interleukin-17 receptor-like protein</fullName>
    </alternativeName>
    <alternativeName>
        <fullName evidence="15">ZcytoR14</fullName>
    </alternativeName>
</protein>
<evidence type="ECO:0000256" key="9">
    <source>
        <dbReference type="ARBA" id="ARBA00023157"/>
    </source>
</evidence>
<keyword evidence="9 17" id="KW-1015">Disulfide bond</keyword>
<feature type="domain" description="EGF-like" evidence="20">
    <location>
        <begin position="1196"/>
        <end position="1235"/>
    </location>
</feature>
<organism evidence="22 23">
    <name type="scientific">Camelus dromedarius</name>
    <name type="common">Dromedary</name>
    <name type="synonym">Arabian camel</name>
    <dbReference type="NCBI Taxonomy" id="9838"/>
    <lineage>
        <taxon>Eukaryota</taxon>
        <taxon>Metazoa</taxon>
        <taxon>Chordata</taxon>
        <taxon>Craniata</taxon>
        <taxon>Vertebrata</taxon>
        <taxon>Euteleostomi</taxon>
        <taxon>Mammalia</taxon>
        <taxon>Eutheria</taxon>
        <taxon>Laurasiatheria</taxon>
        <taxon>Artiodactyla</taxon>
        <taxon>Tylopoda</taxon>
        <taxon>Camelidae</taxon>
        <taxon>Camelus</taxon>
    </lineage>
</organism>
<evidence type="ECO:0000313" key="23">
    <source>
        <dbReference type="Proteomes" id="UP000299084"/>
    </source>
</evidence>
<dbReference type="PROSITE" id="PS01248">
    <property type="entry name" value="EGF_LAM_1"/>
    <property type="match status" value="1"/>
</dbReference>
<evidence type="ECO:0000256" key="8">
    <source>
        <dbReference type="ARBA" id="ARBA00023136"/>
    </source>
</evidence>
<dbReference type="PROSITE" id="PS00022">
    <property type="entry name" value="EGF_1"/>
    <property type="match status" value="1"/>
</dbReference>
<gene>
    <name evidence="22" type="ORF">Cadr_000020664</name>
</gene>
<comment type="caution">
    <text evidence="22">The sequence shown here is derived from an EMBL/GenBank/DDBJ whole genome shotgun (WGS) entry which is preliminary data.</text>
</comment>
<evidence type="ECO:0000256" key="5">
    <source>
        <dbReference type="ARBA" id="ARBA00022729"/>
    </source>
</evidence>
<keyword evidence="23" id="KW-1185">Reference proteome</keyword>
<dbReference type="PANTHER" id="PTHR15583">
    <property type="entry name" value="INTERLEUKIN-17 RECEPTOR"/>
    <property type="match status" value="1"/>
</dbReference>
<feature type="domain" description="SEFIR" evidence="21">
    <location>
        <begin position="775"/>
        <end position="927"/>
    </location>
</feature>
<evidence type="ECO:0000313" key="22">
    <source>
        <dbReference type="EMBL" id="KAB1264677.1"/>
    </source>
</evidence>
<proteinExistence type="predicted"/>
<keyword evidence="2" id="KW-1003">Cell membrane</keyword>
<dbReference type="InterPro" id="IPR000152">
    <property type="entry name" value="EGF-type_Asp/Asn_hydroxyl_site"/>
</dbReference>
<dbReference type="SMART" id="SM00179">
    <property type="entry name" value="EGF_CA"/>
    <property type="match status" value="2"/>
</dbReference>
<keyword evidence="7 19" id="KW-1133">Transmembrane helix</keyword>
<reference evidence="22 23" key="1">
    <citation type="journal article" date="2019" name="Mol. Ecol. Resour.">
        <title>Improving Illumina assemblies with Hi-C and long reads: an example with the North African dromedary.</title>
        <authorList>
            <person name="Elbers J.P."/>
            <person name="Rogers M.F."/>
            <person name="Perelman P.L."/>
            <person name="Proskuryakova A.A."/>
            <person name="Serdyukova N.A."/>
            <person name="Johnson W.E."/>
            <person name="Horin P."/>
            <person name="Corander J."/>
            <person name="Murphy D."/>
            <person name="Burger P.A."/>
        </authorList>
    </citation>
    <scope>NUCLEOTIDE SEQUENCE [LARGE SCALE GENOMIC DNA]</scope>
    <source>
        <strain evidence="22">Drom800</strain>
        <tissue evidence="22">Blood</tissue>
    </source>
</reference>
<dbReference type="PROSITE" id="PS00010">
    <property type="entry name" value="ASX_HYDROXYL"/>
    <property type="match status" value="1"/>
</dbReference>
<sequence>MMQASTQRKLLSCRCLFEKGHHISVPSPDTSHKGLRSKRMQPSDPEAVEGLSKPDARRLGGPEFSFDLLPEARAIQVTVPPGPEKIVSGGHTVELSYEFLLPCLCIEVSYLQEDGVRRKKCPFQSWPEAYGSDFWESVTFTDYSQHSQMVIKPTLHCPVKLEASLCQRQGWNTICEDIPNATAQESEGQYVLEKVDLHPQLCFKFSFRNSSHVECPRRTAPSWNVSMDTQAQQLILHFSSRMRATFSAAWSHPGLGQDSWVPPVYSISQTVSSWEGKGRLGLLILALLAFTTLLGVVMVLTRRRPLSGLGPAPVLLLHAADSEAQRLLVGALAELLRVALGGGRDVIVDLRLCAKGDIPPPLRALPRYRLLHDLPRLLRALDACPSTKVTDGDVLCLPGSIVSAPGPVLVPTRLQTELVLRCHEETDCDLCVRVVIHLAVHGSWEEPEDEEKFGGAADAELEEHRNASLQAHVVLSFQAYPTARCVLLEVQVPAALVQPGQPVGSVVFDCFEAALGAEVRIWSYTQPRYQKELNLTQQLPALPWLNVSADGEDVRLVLDVSEEQRFGLSLYWNQAQGPAKPWWHRNLTGPQTITLNHTDLVPCLCIQVWPLEPDSVRTSICPFKEDPRAHRNLWRAARLHLLPPQGWRLDAPCSLPAEATLCWQALDGGPCQPLVPPLPRENVTVNKALEFPLLKGHPNIYSLGPLKDDMLLVETRGPQDNRSLCALEASGCTPLLSGVSTLWDDDLGALWACPMDKWWLRLLKEDVRVGAAARSRAALLLYSADDAGFERLVGALASALCQLPLRVAVDLWSRRELSAQGPLAWFHAQRRQTLQEGGVVVLLFSPGAVALCHEWLQDAASAPVAHGPHDAFAASLSCVLPDFLQGRAPGRYVGAYFDRLLSPDAVPALFRTVPVFSLPSQLPDFLGTLQGPGAPRHGRLAERAEQMSRVLQPALDSCFRPPGTPGMANLSHVLYLQVPSLGKDGPMGLERTIRDNFGGGNTAWEEEKLSKYKDSETRLVEVLEGVCSKSDFECHRLLELSEELVESWWFHKQQEAPDLFQWLCSDSLKLCCPPGTFGPSCLQRPCGGHGQCEGEGTRGGSGHCDCQAGYGGEACGQCGLGYFEAERNASHLVCSDIDECGTERASCGPDQFCVNTEGSYECRDCAKACLGCMGAGPGRCKRCSPGYQQVGSKCLDVDECETVVCPGENEQCENTEGSYRCVCAEGYKQMEGICVKEQIPESAGFFSEMTEDELVVLQQMFFGVIICALATLAAKGDLVFTAIFIGAVAAMTGYWLSERSDRVLEGFIKGR</sequence>
<evidence type="ECO:0000259" key="20">
    <source>
        <dbReference type="PROSITE" id="PS50026"/>
    </source>
</evidence>